<keyword evidence="2" id="KW-1185">Reference proteome</keyword>
<evidence type="ECO:0000313" key="1">
    <source>
        <dbReference type="EMBL" id="MFD2591895.1"/>
    </source>
</evidence>
<protein>
    <recommendedName>
        <fullName evidence="3">Bacteriocin immunity protein</fullName>
    </recommendedName>
</protein>
<dbReference type="Proteomes" id="UP001597459">
    <property type="component" value="Unassembled WGS sequence"/>
</dbReference>
<dbReference type="EMBL" id="JBHULX010000027">
    <property type="protein sequence ID" value="MFD2591895.1"/>
    <property type="molecule type" value="Genomic_DNA"/>
</dbReference>
<gene>
    <name evidence="1" type="ORF">ACFSTE_13745</name>
</gene>
<comment type="caution">
    <text evidence="1">The sequence shown here is derived from an EMBL/GenBank/DDBJ whole genome shotgun (WGS) entry which is preliminary data.</text>
</comment>
<organism evidence="1 2">
    <name type="scientific">Aquimarina hainanensis</name>
    <dbReference type="NCBI Taxonomy" id="1578017"/>
    <lineage>
        <taxon>Bacteria</taxon>
        <taxon>Pseudomonadati</taxon>
        <taxon>Bacteroidota</taxon>
        <taxon>Flavobacteriia</taxon>
        <taxon>Flavobacteriales</taxon>
        <taxon>Flavobacteriaceae</taxon>
        <taxon>Aquimarina</taxon>
    </lineage>
</organism>
<proteinExistence type="predicted"/>
<dbReference type="RefSeq" id="WP_176027551.1">
    <property type="nucleotide sequence ID" value="NZ_JBHSJV010000001.1"/>
</dbReference>
<reference evidence="2" key="1">
    <citation type="journal article" date="2019" name="Int. J. Syst. Evol. Microbiol.">
        <title>The Global Catalogue of Microorganisms (GCM) 10K type strain sequencing project: providing services to taxonomists for standard genome sequencing and annotation.</title>
        <authorList>
            <consortium name="The Broad Institute Genomics Platform"/>
            <consortium name="The Broad Institute Genome Sequencing Center for Infectious Disease"/>
            <person name="Wu L."/>
            <person name="Ma J."/>
        </authorList>
    </citation>
    <scope>NUCLEOTIDE SEQUENCE [LARGE SCALE GENOMIC DNA]</scope>
    <source>
        <strain evidence="2">KCTC 42423</strain>
    </source>
</reference>
<evidence type="ECO:0008006" key="3">
    <source>
        <dbReference type="Google" id="ProtNLM"/>
    </source>
</evidence>
<evidence type="ECO:0000313" key="2">
    <source>
        <dbReference type="Proteomes" id="UP001597459"/>
    </source>
</evidence>
<sequence length="103" mass="11875">MTVTEAKNLIHHEHESDEGLDVLFRMSADIEEERITIFIQALCCLEEYYADKNTIPKELAYQLFSMNGTLKASMGHWKAERPKGLDHDSCWKILDGIRNVFSS</sequence>
<accession>A0ABW5N8V5</accession>
<name>A0ABW5N8V5_9FLAO</name>